<dbReference type="EMBL" id="CP036432">
    <property type="protein sequence ID" value="QDV85946.1"/>
    <property type="molecule type" value="Genomic_DNA"/>
</dbReference>
<evidence type="ECO:0000313" key="2">
    <source>
        <dbReference type="EMBL" id="QDV85946.1"/>
    </source>
</evidence>
<accession>A0ABX5XVZ1</accession>
<keyword evidence="1" id="KW-0732">Signal</keyword>
<gene>
    <name evidence="2" type="ORF">TBK1r_49630</name>
</gene>
<dbReference type="RefSeq" id="WP_145216375.1">
    <property type="nucleotide sequence ID" value="NZ_CP036432.1"/>
</dbReference>
<proteinExistence type="predicted"/>
<protein>
    <submittedName>
        <fullName evidence="2">Uncharacterized protein</fullName>
    </submittedName>
</protein>
<feature type="chain" id="PRO_5046208335" evidence="1">
    <location>
        <begin position="18"/>
        <end position="94"/>
    </location>
</feature>
<evidence type="ECO:0000256" key="1">
    <source>
        <dbReference type="SAM" id="SignalP"/>
    </source>
</evidence>
<sequence>MLRSTLLILVFGFTSLAADDGRAASPTGWSPVIIATGEYRERIKSMPIHQRPGRPLHVYGNTIRLITTSRVSAEPVRPLRQIFFGAPTLIGPRR</sequence>
<reference evidence="2 3" key="1">
    <citation type="submission" date="2019-02" db="EMBL/GenBank/DDBJ databases">
        <title>Deep-cultivation of Planctomycetes and their phenomic and genomic characterization uncovers novel biology.</title>
        <authorList>
            <person name="Wiegand S."/>
            <person name="Jogler M."/>
            <person name="Boedeker C."/>
            <person name="Pinto D."/>
            <person name="Vollmers J."/>
            <person name="Rivas-Marin E."/>
            <person name="Kohn T."/>
            <person name="Peeters S.H."/>
            <person name="Heuer A."/>
            <person name="Rast P."/>
            <person name="Oberbeckmann S."/>
            <person name="Bunk B."/>
            <person name="Jeske O."/>
            <person name="Meyerdierks A."/>
            <person name="Storesund J.E."/>
            <person name="Kallscheuer N."/>
            <person name="Luecker S."/>
            <person name="Lage O.M."/>
            <person name="Pohl T."/>
            <person name="Merkel B.J."/>
            <person name="Hornburger P."/>
            <person name="Mueller R.-W."/>
            <person name="Bruemmer F."/>
            <person name="Labrenz M."/>
            <person name="Spormann A.M."/>
            <person name="Op den Camp H."/>
            <person name="Overmann J."/>
            <person name="Amann R."/>
            <person name="Jetten M.S.M."/>
            <person name="Mascher T."/>
            <person name="Medema M.H."/>
            <person name="Devos D.P."/>
            <person name="Kaster A.-K."/>
            <person name="Ovreas L."/>
            <person name="Rohde M."/>
            <person name="Galperin M.Y."/>
            <person name="Jogler C."/>
        </authorList>
    </citation>
    <scope>NUCLEOTIDE SEQUENCE [LARGE SCALE GENOMIC DNA]</scope>
    <source>
        <strain evidence="2 3">TBK1r</strain>
    </source>
</reference>
<feature type="signal peptide" evidence="1">
    <location>
        <begin position="1"/>
        <end position="17"/>
    </location>
</feature>
<name>A0ABX5XVZ1_9BACT</name>
<organism evidence="2 3">
    <name type="scientific">Stieleria magnilauensis</name>
    <dbReference type="NCBI Taxonomy" id="2527963"/>
    <lineage>
        <taxon>Bacteria</taxon>
        <taxon>Pseudomonadati</taxon>
        <taxon>Planctomycetota</taxon>
        <taxon>Planctomycetia</taxon>
        <taxon>Pirellulales</taxon>
        <taxon>Pirellulaceae</taxon>
        <taxon>Stieleria</taxon>
    </lineage>
</organism>
<keyword evidence="3" id="KW-1185">Reference proteome</keyword>
<dbReference type="Proteomes" id="UP000318081">
    <property type="component" value="Chromosome"/>
</dbReference>
<evidence type="ECO:0000313" key="3">
    <source>
        <dbReference type="Proteomes" id="UP000318081"/>
    </source>
</evidence>